<organism evidence="2">
    <name type="scientific">bioreactor metagenome</name>
    <dbReference type="NCBI Taxonomy" id="1076179"/>
    <lineage>
        <taxon>unclassified sequences</taxon>
        <taxon>metagenomes</taxon>
        <taxon>ecological metagenomes</taxon>
    </lineage>
</organism>
<evidence type="ECO:0000313" key="2">
    <source>
        <dbReference type="EMBL" id="MPL76467.1"/>
    </source>
</evidence>
<sequence length="74" mass="8390">MWKEGAILIRGKVYKYQAKVYEEGSEYGIEGGRVSKVMIKHDGEIVVNYDRGWDVEPESEGSELALAIILKENN</sequence>
<accession>A0A644UC23</accession>
<feature type="domain" description="DUF7678" evidence="1">
    <location>
        <begin position="1"/>
        <end position="73"/>
    </location>
</feature>
<proteinExistence type="predicted"/>
<dbReference type="InterPro" id="IPR056095">
    <property type="entry name" value="DUF7678"/>
</dbReference>
<evidence type="ECO:0000259" key="1">
    <source>
        <dbReference type="Pfam" id="PF24726"/>
    </source>
</evidence>
<reference evidence="2" key="1">
    <citation type="submission" date="2019-08" db="EMBL/GenBank/DDBJ databases">
        <authorList>
            <person name="Kucharzyk K."/>
            <person name="Murdoch R.W."/>
            <person name="Higgins S."/>
            <person name="Loffler F."/>
        </authorList>
    </citation>
    <scope>NUCLEOTIDE SEQUENCE</scope>
</reference>
<dbReference type="EMBL" id="VSSQ01000097">
    <property type="protein sequence ID" value="MPL76467.1"/>
    <property type="molecule type" value="Genomic_DNA"/>
</dbReference>
<dbReference type="AlphaFoldDB" id="A0A644UC23"/>
<protein>
    <recommendedName>
        <fullName evidence="1">DUF7678 domain-containing protein</fullName>
    </recommendedName>
</protein>
<name>A0A644UC23_9ZZZZ</name>
<dbReference type="Pfam" id="PF24726">
    <property type="entry name" value="DUF7678"/>
    <property type="match status" value="1"/>
</dbReference>
<comment type="caution">
    <text evidence="2">The sequence shown here is derived from an EMBL/GenBank/DDBJ whole genome shotgun (WGS) entry which is preliminary data.</text>
</comment>
<gene>
    <name evidence="2" type="ORF">SDC9_22312</name>
</gene>